<dbReference type="PRINTS" id="PR01438">
    <property type="entry name" value="UNVRSLSTRESS"/>
</dbReference>
<protein>
    <submittedName>
        <fullName evidence="3">Universal stress protein</fullName>
    </submittedName>
</protein>
<comment type="similarity">
    <text evidence="1">Belongs to the universal stress protein A family.</text>
</comment>
<gene>
    <name evidence="3" type="ORF">DKM28_13020</name>
</gene>
<evidence type="ECO:0000259" key="2">
    <source>
        <dbReference type="Pfam" id="PF00582"/>
    </source>
</evidence>
<dbReference type="Gene3D" id="3.40.50.620">
    <property type="entry name" value="HUPs"/>
    <property type="match status" value="1"/>
</dbReference>
<evidence type="ECO:0000313" key="4">
    <source>
        <dbReference type="Proteomes" id="UP000300067"/>
    </source>
</evidence>
<dbReference type="CDD" id="cd00293">
    <property type="entry name" value="USP-like"/>
    <property type="match status" value="1"/>
</dbReference>
<evidence type="ECO:0000256" key="1">
    <source>
        <dbReference type="ARBA" id="ARBA00008791"/>
    </source>
</evidence>
<name>A0A4P8R713_METMZ</name>
<dbReference type="Pfam" id="PF00582">
    <property type="entry name" value="Usp"/>
    <property type="match status" value="1"/>
</dbReference>
<dbReference type="Proteomes" id="UP000300067">
    <property type="component" value="Chromosome"/>
</dbReference>
<dbReference type="AlphaFoldDB" id="A0A4P8R713"/>
<dbReference type="PANTHER" id="PTHR46268:SF6">
    <property type="entry name" value="UNIVERSAL STRESS PROTEIN UP12"/>
    <property type="match status" value="1"/>
</dbReference>
<accession>A0A4P8R713</accession>
<proteinExistence type="inferred from homology"/>
<dbReference type="InterPro" id="IPR014729">
    <property type="entry name" value="Rossmann-like_a/b/a_fold"/>
</dbReference>
<dbReference type="PANTHER" id="PTHR46268">
    <property type="entry name" value="STRESS RESPONSE PROTEIN NHAX"/>
    <property type="match status" value="1"/>
</dbReference>
<dbReference type="SUPFAM" id="SSF52402">
    <property type="entry name" value="Adenine nucleotide alpha hydrolases-like"/>
    <property type="match status" value="1"/>
</dbReference>
<reference evidence="3 4" key="1">
    <citation type="submission" date="2018-05" db="EMBL/GenBank/DDBJ databases">
        <title>Methanosarcina gilichinskyana sp. nov., a novel methanogenic archaeon isolated from Holocene permafrost, North East Russia.</title>
        <authorList>
            <person name="Oshurkova V."/>
            <person name="Meer M."/>
            <person name="Bochkareva O."/>
            <person name="Shcherbakova V."/>
        </authorList>
    </citation>
    <scope>NUCLEOTIDE SEQUENCE [LARGE SCALE GENOMIC DNA]</scope>
    <source>
        <strain evidence="3 4">JL01</strain>
    </source>
</reference>
<dbReference type="InterPro" id="IPR006015">
    <property type="entry name" value="Universal_stress_UspA"/>
</dbReference>
<dbReference type="InterPro" id="IPR006016">
    <property type="entry name" value="UspA"/>
</dbReference>
<organism evidence="3 4">
    <name type="scientific">Methanosarcina mazei</name>
    <name type="common">Methanosarcina frisia</name>
    <dbReference type="NCBI Taxonomy" id="2209"/>
    <lineage>
        <taxon>Archaea</taxon>
        <taxon>Methanobacteriati</taxon>
        <taxon>Methanobacteriota</taxon>
        <taxon>Stenosarchaea group</taxon>
        <taxon>Methanomicrobia</taxon>
        <taxon>Methanosarcinales</taxon>
        <taxon>Methanosarcinaceae</taxon>
        <taxon>Methanosarcina</taxon>
    </lineage>
</organism>
<dbReference type="EMBL" id="CP029709">
    <property type="protein sequence ID" value="QCR17939.1"/>
    <property type="molecule type" value="Genomic_DNA"/>
</dbReference>
<sequence>MIATDGSKITEKAVDCGIEIAKLNGSKVYAAYVIDTTSCDPNLMDEDWAQKIYEQFEKTGYGAVSYAVEKAKAAGLEAESVMLRGNPAEQIVDFAEKQKVGMIVVGSLGKSGSEQFSIGSISAKVLRNASVPVLVVRDIYEFVEVFHRCQKSPEVLAPQ</sequence>
<feature type="domain" description="UspA" evidence="2">
    <location>
        <begin position="1"/>
        <end position="137"/>
    </location>
</feature>
<evidence type="ECO:0000313" key="3">
    <source>
        <dbReference type="EMBL" id="QCR17939.1"/>
    </source>
</evidence>